<dbReference type="EMBL" id="JAUSRB010000002">
    <property type="protein sequence ID" value="MDP9863271.1"/>
    <property type="molecule type" value="Genomic_DNA"/>
</dbReference>
<reference evidence="1 2" key="1">
    <citation type="submission" date="2023-07" db="EMBL/GenBank/DDBJ databases">
        <title>Sequencing the genomes of 1000 actinobacteria strains.</title>
        <authorList>
            <person name="Klenk H.-P."/>
        </authorList>
    </citation>
    <scope>NUCLEOTIDE SEQUENCE [LARGE SCALE GENOMIC DNA]</scope>
    <source>
        <strain evidence="1 2">DSM 44109</strain>
    </source>
</reference>
<organism evidence="1 2">
    <name type="scientific">Streptosporangium brasiliense</name>
    <dbReference type="NCBI Taxonomy" id="47480"/>
    <lineage>
        <taxon>Bacteria</taxon>
        <taxon>Bacillati</taxon>
        <taxon>Actinomycetota</taxon>
        <taxon>Actinomycetes</taxon>
        <taxon>Streptosporangiales</taxon>
        <taxon>Streptosporangiaceae</taxon>
        <taxon>Streptosporangium</taxon>
    </lineage>
</organism>
<accession>A0ABT9R2Z2</accession>
<gene>
    <name evidence="1" type="ORF">J2S55_002537</name>
</gene>
<evidence type="ECO:0000313" key="2">
    <source>
        <dbReference type="Proteomes" id="UP001230426"/>
    </source>
</evidence>
<dbReference type="Proteomes" id="UP001230426">
    <property type="component" value="Unassembled WGS sequence"/>
</dbReference>
<comment type="caution">
    <text evidence="1">The sequence shown here is derived from an EMBL/GenBank/DDBJ whole genome shotgun (WGS) entry which is preliminary data.</text>
</comment>
<evidence type="ECO:0008006" key="3">
    <source>
        <dbReference type="Google" id="ProtNLM"/>
    </source>
</evidence>
<proteinExistence type="predicted"/>
<sequence length="63" mass="6825">MRSDRWIRHTTTASVLLVADAAVVSFRHMHELALVHGKDPSAAALVLRGRSEPESPEAVLPAP</sequence>
<keyword evidence="2" id="KW-1185">Reference proteome</keyword>
<name>A0ABT9R2Z2_9ACTN</name>
<evidence type="ECO:0000313" key="1">
    <source>
        <dbReference type="EMBL" id="MDP9863271.1"/>
    </source>
</evidence>
<protein>
    <recommendedName>
        <fullName evidence="3">ANTAR domain-containing protein</fullName>
    </recommendedName>
</protein>